<reference evidence="2 3" key="1">
    <citation type="submission" date="2021-01" db="EMBL/GenBank/DDBJ databases">
        <title>Genomic Encyclopedia of Type Strains, Phase IV (KMG-IV): sequencing the most valuable type-strain genomes for metagenomic binning, comparative biology and taxonomic classification.</title>
        <authorList>
            <person name="Goeker M."/>
        </authorList>
    </citation>
    <scope>NUCLEOTIDE SEQUENCE [LARGE SCALE GENOMIC DNA]</scope>
    <source>
        <strain evidence="2 3">DSM 25879</strain>
    </source>
</reference>
<proteinExistence type="predicted"/>
<keyword evidence="3" id="KW-1185">Reference proteome</keyword>
<protein>
    <recommendedName>
        <fullName evidence="1">Alpha/beta hydrolase domain-containing protein</fullName>
    </recommendedName>
</protein>
<feature type="domain" description="Alpha/beta hydrolase" evidence="1">
    <location>
        <begin position="184"/>
        <end position="625"/>
    </location>
</feature>
<dbReference type="InterPro" id="IPR045394">
    <property type="entry name" value="Abhydrolase_dom"/>
</dbReference>
<dbReference type="EMBL" id="JAFBED010000003">
    <property type="protein sequence ID" value="MBM7619955.1"/>
    <property type="molecule type" value="Genomic_DNA"/>
</dbReference>
<comment type="caution">
    <text evidence="2">The sequence shown here is derived from an EMBL/GenBank/DDBJ whole genome shotgun (WGS) entry which is preliminary data.</text>
</comment>
<dbReference type="Proteomes" id="UP000737402">
    <property type="component" value="Unassembled WGS sequence"/>
</dbReference>
<evidence type="ECO:0000313" key="2">
    <source>
        <dbReference type="EMBL" id="MBM7619955.1"/>
    </source>
</evidence>
<accession>A0ABS2P0J6</accession>
<gene>
    <name evidence="2" type="ORF">JOC95_001807</name>
</gene>
<evidence type="ECO:0000313" key="3">
    <source>
        <dbReference type="Proteomes" id="UP000737402"/>
    </source>
</evidence>
<name>A0ABS2P0J6_9BACI</name>
<dbReference type="RefSeq" id="WP_204415249.1">
    <property type="nucleotide sequence ID" value="NZ_JAFBED010000003.1"/>
</dbReference>
<organism evidence="2 3">
    <name type="scientific">Sutcliffiella tianshenii</name>
    <dbReference type="NCBI Taxonomy" id="1463404"/>
    <lineage>
        <taxon>Bacteria</taxon>
        <taxon>Bacillati</taxon>
        <taxon>Bacillota</taxon>
        <taxon>Bacilli</taxon>
        <taxon>Bacillales</taxon>
        <taxon>Bacillaceae</taxon>
        <taxon>Sutcliffiella</taxon>
    </lineage>
</organism>
<sequence>MAILDLTLAPVVSPAFGGMEFGTVGQYEVMKGTAKGVLDPSNPLNAGIVNLDRAPRNSSGLVEYIVDVAILKPVDMSRGNRRIFYEVVNRGTKFANFWINSGVMGNDPWGPGDVGTGFLMNQGYTIVWSAWQGDVVAGGGRMLAQFPIPTNNGQPIVGTSREEYTDTGISTTFTGNLTYPAADLDPTKATLTVRAREHDPRAIPSDLTWQYLNTMQISINRPAGYDSGAIYEFIYPAKDPKVMGIGFAAVRDVVSYLRYEKADDNGTPNPLKLKGKPSIKKVLALGVSQSGRFLRDFIHQGFNEDESGRITFDGVIPLITGSRKSFTNYEFAQPGRNSRQHEDHLFPGDQFPFTYRVTTDPISGETGGIHETCQCNDTCPKIMHMDGENEIWQGRGSLVVTNTRGTKDLTLPKNVRAYLFAGTQHFPGLPPTMGICQQLSNPMDYRPFIRALIVALDRWVSDGTQPPPSQYASLKSGTLVPPLSTGFPDIPGVNYTGLVNYLNVLDHSTQPPTIGAPYPEYVTAVDADGNSIAGIRHPFLIVPLGTYTGWNLRAIGHGANDLCSLTGSYIPFAKTAEERIAAGDPRLSIEERYRNHNAYLIRVVFATLLLYLQGFLLVEDAAQIIQDAATGDMTQDHLGVQIDPEIAQIIKEHS</sequence>
<dbReference type="Pfam" id="PF20091">
    <property type="entry name" value="Abhydrolase_10"/>
    <property type="match status" value="1"/>
</dbReference>
<evidence type="ECO:0000259" key="1">
    <source>
        <dbReference type="Pfam" id="PF20091"/>
    </source>
</evidence>